<organism evidence="5 6">
    <name type="scientific">Ktedonobacter robiniae</name>
    <dbReference type="NCBI Taxonomy" id="2778365"/>
    <lineage>
        <taxon>Bacteria</taxon>
        <taxon>Bacillati</taxon>
        <taxon>Chloroflexota</taxon>
        <taxon>Ktedonobacteria</taxon>
        <taxon>Ktedonobacterales</taxon>
        <taxon>Ktedonobacteraceae</taxon>
        <taxon>Ktedonobacter</taxon>
    </lineage>
</organism>
<reference evidence="5 6" key="1">
    <citation type="journal article" date="2021" name="Int. J. Syst. Evol. Microbiol.">
        <title>Reticulibacter mediterranei gen. nov., sp. nov., within the new family Reticulibacteraceae fam. nov., and Ktedonospora formicarum gen. nov., sp. nov., Ktedonobacter robiniae sp. nov., Dictyobacter formicarum sp. nov. and Dictyobacter arantiisoli sp. nov., belonging to the class Ktedonobacteria.</title>
        <authorList>
            <person name="Yabe S."/>
            <person name="Zheng Y."/>
            <person name="Wang C.M."/>
            <person name="Sakai Y."/>
            <person name="Abe K."/>
            <person name="Yokota A."/>
            <person name="Donadio S."/>
            <person name="Cavaletti L."/>
            <person name="Monciardini P."/>
        </authorList>
    </citation>
    <scope>NUCLEOTIDE SEQUENCE [LARGE SCALE GENOMIC DNA]</scope>
    <source>
        <strain evidence="5 6">SOSP1-30</strain>
    </source>
</reference>
<evidence type="ECO:0000256" key="1">
    <source>
        <dbReference type="ARBA" id="ARBA00037217"/>
    </source>
</evidence>
<dbReference type="SUPFAM" id="SSF51905">
    <property type="entry name" value="FAD/NAD(P)-binding domain"/>
    <property type="match status" value="1"/>
</dbReference>
<comment type="caution">
    <text evidence="5">The sequence shown here is derived from an EMBL/GenBank/DDBJ whole genome shotgun (WGS) entry which is preliminary data.</text>
</comment>
<comment type="function">
    <text evidence="1">Probable oxidoreductase that may play a role as regulator of mitochondrial function.</text>
</comment>
<dbReference type="EMBL" id="BNJG01000002">
    <property type="protein sequence ID" value="GHO55899.1"/>
    <property type="molecule type" value="Genomic_DNA"/>
</dbReference>
<evidence type="ECO:0000259" key="4">
    <source>
        <dbReference type="Pfam" id="PF01593"/>
    </source>
</evidence>
<dbReference type="Pfam" id="PF01593">
    <property type="entry name" value="Amino_oxidase"/>
    <property type="match status" value="1"/>
</dbReference>
<name>A0ABQ3UT36_9CHLR</name>
<accession>A0ABQ3UT36</accession>
<evidence type="ECO:0000256" key="2">
    <source>
        <dbReference type="ARBA" id="ARBA00038825"/>
    </source>
</evidence>
<dbReference type="InterPro" id="IPR002937">
    <property type="entry name" value="Amino_oxidase"/>
</dbReference>
<dbReference type="Proteomes" id="UP000654345">
    <property type="component" value="Unassembled WGS sequence"/>
</dbReference>
<feature type="domain" description="Amine oxidase" evidence="4">
    <location>
        <begin position="16"/>
        <end position="522"/>
    </location>
</feature>
<dbReference type="InterPro" id="IPR036188">
    <property type="entry name" value="FAD/NAD-bd_sf"/>
</dbReference>
<dbReference type="PANTHER" id="PTHR10668:SF105">
    <property type="entry name" value="DEHYDROGENASE-RELATED"/>
    <property type="match status" value="1"/>
</dbReference>
<evidence type="ECO:0000313" key="5">
    <source>
        <dbReference type="EMBL" id="GHO55899.1"/>
    </source>
</evidence>
<gene>
    <name evidence="5" type="ORF">KSB_43740</name>
</gene>
<dbReference type="Gene3D" id="3.50.50.60">
    <property type="entry name" value="FAD/NAD(P)-binding domain"/>
    <property type="match status" value="2"/>
</dbReference>
<evidence type="ECO:0000256" key="3">
    <source>
        <dbReference type="ARBA" id="ARBA00040298"/>
    </source>
</evidence>
<keyword evidence="6" id="KW-1185">Reference proteome</keyword>
<evidence type="ECO:0000313" key="6">
    <source>
        <dbReference type="Proteomes" id="UP000654345"/>
    </source>
</evidence>
<sequence length="531" mass="57145">METYDIVIIGSGHNALVTAAYLTRAGRSVLVLEKNDRPGGLVRTDELTLPGFKHDVYSAAHPLFLTGPAYTDLGDALAKRGLHYLNTDLPTGVSLEEGQTAVFPRSIEALIAEAERLAPGDGAALVRLLESLNPYVNDVFSLFNLDLTSPSAQEILTRLLYDKKHSGYSSFAASLFDTARTVVSPFQSSVLRAMLAPWVMHMGRTPDEVGSGIWVKLAILALMGGGMPIPEGGSEMLARALTQLVIDQGGVIRTQAHVNRIVVEHGQASCVRISSGEEFRARQAIVASMNPDQLYLSLLADTDVDESLRTQARQFRYGRGCVQIHLALSEPPHWPDERFNSVGQPHLTDGLDGCTLAIAQGMAGLLPVKPTFTVDCPTNLDPSRAPEGKSIMRVQVLEVPCHPRGDAADLIDVGDGTWTHDLTERFAERVIDIVGRHIPNIPGAIIGHTVMTPDTLAQFSPNQGPGDPYGGAHDLAQSYLFRPLPGQPGHKSPVPNLFLLGAATWPGHGINGGSGYIVAQQLLNATPEEIR</sequence>
<protein>
    <recommendedName>
        <fullName evidence="3">Pyridine nucleotide-disulfide oxidoreductase domain-containing protein 2</fullName>
    </recommendedName>
</protein>
<proteinExistence type="predicted"/>
<dbReference type="PANTHER" id="PTHR10668">
    <property type="entry name" value="PHYTOENE DEHYDROGENASE"/>
    <property type="match status" value="1"/>
</dbReference>
<dbReference type="RefSeq" id="WP_201372522.1">
    <property type="nucleotide sequence ID" value="NZ_BNJG01000002.1"/>
</dbReference>
<comment type="subunit">
    <text evidence="2">Interacts with COX5B; this interaction may contribute to localize PYROXD2 to the inner face of the inner mitochondrial membrane.</text>
</comment>